<accession>A0A132NVQ8</accession>
<evidence type="ECO:0000313" key="4">
    <source>
        <dbReference type="Proteomes" id="UP000070089"/>
    </source>
</evidence>
<dbReference type="EMBL" id="JXTI01000041">
    <property type="protein sequence ID" value="KWX14171.1"/>
    <property type="molecule type" value="Genomic_DNA"/>
</dbReference>
<sequence>MKVLKTDISIYFHSLRNIDIVTEGFMFLTVNFERPQPSGLLAVRANKYVSTNSSNTYLHPEYPPASYEDGMRTAIFALRYADQLINLNTQLCFSLFHIYDLDCFSIMTISLYGKAKKTETMPSKEDLPPFLVQRLTQKRYRLNSILLPCATCFSEHISYTFFSHLSTVISWYPIEVLTLSEDKITAILSQKTNCLDSFLKLILSVERTLQCDDLISVVDSQSKKSISLEKITNDLDDLLSPPMPTIADSVQVINSALFNSSQKTIDIAFSQESSTPVHTMTKFLGDELKASMPVDHMGNFSGGEHVLLESTAHLKRLLSQSNSVIDSLDFLTLKRSTLIFFKIFYLNKIAGVGTAGLLDTYVQKYNDLTEERMDLIYLSECKKYTKLILESSEASLAAAIYDTLTSQFESRLHISSLESSVKNTDSIGTRSAIDDLQECRAPVIKQKRAKSTANTLDVSTHSNTSSNVDVCTSDSIKALLQQETLKLKATQNSAGHLLRYYLNQGAHSIAERDLPFAKKRSRASSKASKARRGSSPTVFLPPVSESRDEAKQRGSDIEAAMMKTIKDSMALSNAKLTSAPQDHQIPQPPTSLLAVPGTNSVKSLLSLIEQYRDSSFPIQLVWSSDSSLRVFTFPPIFSLSANTHKESNLISRNAEEPPSIANLVKQKRQSKDLYVFAHGYRGTYCDLRLMSNCILQYAVIHGTRQKHWFPKQPCILLSKSYQRYTQNSILELGVKLAEEIRDHIQTRKVNIGRINMIGHSMGCLVIEACILSSTFSGFLGLLNKAVFLNGPLAGAKGGNGLVRFGMTVMSSNSKEVSLRELMGGKLTKKQVECIYYNYPFMKGVSCDPNLLKELTSMPLLEILAKYSNLNRFESIYMISSLQDGYVDFKSALLLPDNKSKGSEKEKHQLFLDKVAKVPTKRLLYDLSVLDPLLQGSTKMDRKTGRDAHIVHMSDYNLMHTIVQEVFGKDMS</sequence>
<reference evidence="3 4" key="1">
    <citation type="journal article" date="2015" name="Mol. Biochem. Parasitol.">
        <title>Identification of polymorphic genes for use in assemblage B genotyping assays through comparative genomics of multiple assemblage B Giardia duodenalis isolates.</title>
        <authorList>
            <person name="Wielinga C."/>
            <person name="Thompson R.C."/>
            <person name="Monis P."/>
            <person name="Ryan U."/>
        </authorList>
    </citation>
    <scope>NUCLEOTIDE SEQUENCE [LARGE SCALE GENOMIC DNA]</scope>
    <source>
        <strain evidence="3 4">BAH15c1</strain>
    </source>
</reference>
<dbReference type="InterPro" id="IPR007751">
    <property type="entry name" value="DUF676_lipase-like"/>
</dbReference>
<feature type="region of interest" description="Disordered" evidence="1">
    <location>
        <begin position="516"/>
        <end position="551"/>
    </location>
</feature>
<dbReference type="SUPFAM" id="SSF53474">
    <property type="entry name" value="alpha/beta-Hydrolases"/>
    <property type="match status" value="1"/>
</dbReference>
<comment type="caution">
    <text evidence="3">The sequence shown here is derived from an EMBL/GenBank/DDBJ whole genome shotgun (WGS) entry which is preliminary data.</text>
</comment>
<protein>
    <recommendedName>
        <fullName evidence="2">DUF676 domain-containing protein</fullName>
    </recommendedName>
</protein>
<dbReference type="VEuPathDB" id="GiardiaDB:QR46_1797"/>
<dbReference type="InterPro" id="IPR029058">
    <property type="entry name" value="AB_hydrolase_fold"/>
</dbReference>
<gene>
    <name evidence="3" type="ORF">QR46_1797</name>
</gene>
<dbReference type="PANTHER" id="PTHR12482:SF5">
    <property type="entry name" value="DUF676 DOMAIN-CONTAINING PROTEIN"/>
    <property type="match status" value="1"/>
</dbReference>
<dbReference type="InterPro" id="IPR044294">
    <property type="entry name" value="Lipase-like"/>
</dbReference>
<evidence type="ECO:0000313" key="3">
    <source>
        <dbReference type="EMBL" id="KWX14171.1"/>
    </source>
</evidence>
<organism evidence="3 4">
    <name type="scientific">Giardia duodenalis assemblage B</name>
    <dbReference type="NCBI Taxonomy" id="1394984"/>
    <lineage>
        <taxon>Eukaryota</taxon>
        <taxon>Metamonada</taxon>
        <taxon>Diplomonadida</taxon>
        <taxon>Hexamitidae</taxon>
        <taxon>Giardiinae</taxon>
        <taxon>Giardia</taxon>
    </lineage>
</organism>
<dbReference type="PANTHER" id="PTHR12482">
    <property type="entry name" value="LIPASE ROG1-RELATED-RELATED"/>
    <property type="match status" value="1"/>
</dbReference>
<evidence type="ECO:0000256" key="1">
    <source>
        <dbReference type="SAM" id="MobiDB-lite"/>
    </source>
</evidence>
<evidence type="ECO:0000259" key="2">
    <source>
        <dbReference type="Pfam" id="PF05057"/>
    </source>
</evidence>
<dbReference type="Gene3D" id="3.40.50.1820">
    <property type="entry name" value="alpha/beta hydrolase"/>
    <property type="match status" value="1"/>
</dbReference>
<dbReference type="Pfam" id="PF05057">
    <property type="entry name" value="DUF676"/>
    <property type="match status" value="1"/>
</dbReference>
<feature type="compositionally biased region" description="Basic residues" evidence="1">
    <location>
        <begin position="517"/>
        <end position="532"/>
    </location>
</feature>
<dbReference type="Proteomes" id="UP000070089">
    <property type="component" value="Unassembled WGS sequence"/>
</dbReference>
<proteinExistence type="predicted"/>
<dbReference type="OrthoDB" id="273452at2759"/>
<dbReference type="AlphaFoldDB" id="A0A132NVQ8"/>
<name>A0A132NVQ8_GIAIN</name>
<feature type="domain" description="DUF676" evidence="2">
    <location>
        <begin position="669"/>
        <end position="890"/>
    </location>
</feature>